<sequence>MKIDKILACFNYDEYVKVRMVTYKFSGYALVWWNQCIRQVREGDGRANVLDSNEATMTRLLHGLNRKIQDVVKLCHYASYLVHQATRRLGKGHIASQCPNKRNMLMREDRNVESESSCKESSSSSEVECSNDSSQMRMISSRCHVKGKLCYIIIDGGNSVNVASLRIVEKLNLPTLVHLRPYNVDKQVSLAFTLGKYSDEILCNVVPMEATYILLGDPQTLSRRELSEDQLKMKVKKEKEQK</sequence>
<comment type="caution">
    <text evidence="2">The sequence shown here is derived from an EMBL/GenBank/DDBJ whole genome shotgun (WGS) entry which is preliminary data.</text>
</comment>
<protein>
    <recommendedName>
        <fullName evidence="4">Retrotransposon gag domain-containing protein</fullName>
    </recommendedName>
</protein>
<dbReference type="InterPro" id="IPR021109">
    <property type="entry name" value="Peptidase_aspartic_dom_sf"/>
</dbReference>
<evidence type="ECO:0008006" key="4">
    <source>
        <dbReference type="Google" id="ProtNLM"/>
    </source>
</evidence>
<name>A0A371IAJ1_MUCPR</name>
<dbReference type="EMBL" id="QJKJ01000541">
    <property type="protein sequence ID" value="RDY12030.1"/>
    <property type="molecule type" value="Genomic_DNA"/>
</dbReference>
<feature type="non-terminal residue" evidence="2">
    <location>
        <position position="1"/>
    </location>
</feature>
<dbReference type="AlphaFoldDB" id="A0A371IAJ1"/>
<feature type="compositionally biased region" description="Low complexity" evidence="1">
    <location>
        <begin position="119"/>
        <end position="131"/>
    </location>
</feature>
<keyword evidence="3" id="KW-1185">Reference proteome</keyword>
<dbReference type="PANTHER" id="PTHR35046:SF9">
    <property type="entry name" value="RNA-DIRECTED DNA POLYMERASE"/>
    <property type="match status" value="1"/>
</dbReference>
<proteinExistence type="predicted"/>
<dbReference type="PANTHER" id="PTHR35046">
    <property type="entry name" value="ZINC KNUCKLE (CCHC-TYPE) FAMILY PROTEIN"/>
    <property type="match status" value="1"/>
</dbReference>
<dbReference type="CDD" id="cd00303">
    <property type="entry name" value="retropepsin_like"/>
    <property type="match status" value="1"/>
</dbReference>
<dbReference type="Gene3D" id="2.40.70.10">
    <property type="entry name" value="Acid Proteases"/>
    <property type="match status" value="1"/>
</dbReference>
<dbReference type="OrthoDB" id="1747743at2759"/>
<reference evidence="2" key="1">
    <citation type="submission" date="2018-05" db="EMBL/GenBank/DDBJ databases">
        <title>Draft genome of Mucuna pruriens seed.</title>
        <authorList>
            <person name="Nnadi N.E."/>
            <person name="Vos R."/>
            <person name="Hasami M.H."/>
            <person name="Devisetty U.K."/>
            <person name="Aguiy J.C."/>
        </authorList>
    </citation>
    <scope>NUCLEOTIDE SEQUENCE [LARGE SCALE GENOMIC DNA]</scope>
    <source>
        <strain evidence="2">JCA_2017</strain>
    </source>
</reference>
<accession>A0A371IAJ1</accession>
<organism evidence="2 3">
    <name type="scientific">Mucuna pruriens</name>
    <name type="common">Velvet bean</name>
    <name type="synonym">Dolichos pruriens</name>
    <dbReference type="NCBI Taxonomy" id="157652"/>
    <lineage>
        <taxon>Eukaryota</taxon>
        <taxon>Viridiplantae</taxon>
        <taxon>Streptophyta</taxon>
        <taxon>Embryophyta</taxon>
        <taxon>Tracheophyta</taxon>
        <taxon>Spermatophyta</taxon>
        <taxon>Magnoliopsida</taxon>
        <taxon>eudicotyledons</taxon>
        <taxon>Gunneridae</taxon>
        <taxon>Pentapetalae</taxon>
        <taxon>rosids</taxon>
        <taxon>fabids</taxon>
        <taxon>Fabales</taxon>
        <taxon>Fabaceae</taxon>
        <taxon>Papilionoideae</taxon>
        <taxon>50 kb inversion clade</taxon>
        <taxon>NPAAA clade</taxon>
        <taxon>indigoferoid/millettioid clade</taxon>
        <taxon>Phaseoleae</taxon>
        <taxon>Mucuna</taxon>
    </lineage>
</organism>
<feature type="region of interest" description="Disordered" evidence="1">
    <location>
        <begin position="111"/>
        <end position="131"/>
    </location>
</feature>
<dbReference type="Proteomes" id="UP000257109">
    <property type="component" value="Unassembled WGS sequence"/>
</dbReference>
<gene>
    <name evidence="2" type="ORF">CR513_03228</name>
</gene>
<evidence type="ECO:0000256" key="1">
    <source>
        <dbReference type="SAM" id="MobiDB-lite"/>
    </source>
</evidence>
<evidence type="ECO:0000313" key="3">
    <source>
        <dbReference type="Proteomes" id="UP000257109"/>
    </source>
</evidence>
<evidence type="ECO:0000313" key="2">
    <source>
        <dbReference type="EMBL" id="RDY12030.1"/>
    </source>
</evidence>